<sequence length="3473" mass="399225">MIDWLRWAIILLAMLSKNLLIQIDFHLQGHQDNTPPTAAGVSRAGDDQQRFDLSLRTPLKALSRLNILYTGSHGTEYRLKFTLNDDVSFANVNVTNMNRLPFALSARVHLSRIVQDLQLRFDVQSSDIAVFVAENGTDLFDFKYEGANSYIVRLKFKDNTISSELELGDNTMVFDGRWNAHTLAANSEYSVTYKDLWFDCLIKGNIRSSAFANDYNLLIAHDSDSNKVNDNVFNTEIRVNKLLVTHRLVIQMDSSLHNKWINSLQVNNNSIVNEYHQILVNPRQTDYSYLMLVNLNQTLSTFNLSYATNTGKRLGVDRVDFEFSVPQMDAFRINYAIDANVNAKFDLAVGQGKYVSIVLVNRDSKHYELGFDSSYLTKLIASVNLEQEGRVLITFTKNKSNYSCVVHYDIESYAKVSLTLALHKDASRDLEFKTKYDFTGKDYVFDLSLAYNFSSLYSNRVSIGYSSVYLSRYELNASSDFELLHDLSCLLKFDFEKSDQSIALNVLINKDKSLNLATNLSKLPNKIALTAGLDSNLVNSEQNNYTLGLSVETVNSHDYLIELKYGFNDKIIALHSKLLYDNNAILIECELRTPLEHYELVLIEFNIKWTSMNNYNLIFRLQKNAVVTHLNASIVINNENLSYNGFIYLNSPHEIFNNVHTDFNISFHNGLNFNVKLENTNKTIQFVCVNNLSNTVLNMLTPYPGFENITLSSMNTNEQSNLLIFKNKAQWVKLSFERTNVKNILFTMELPSYVFINKIDLKIDLDKNIVVKIDVVKFNKQSEHFSMEFTGGEFKCTINLASLNINNFTAHVKFSVNTAKTNVKIFVKIVNDVTSILYLKINYDEKKNLYLNLFRPMTNVSYVNIAGSYRLTNNTGRARGKNRNEGEKKGEKEYILTLDMTEIDRDLKYNVVILENNTIRFENRTNLLYTLQYGVEKNSLHLNIVKDSLELPFLSLDLNFESNKQYNVELNVNNTDNYFKYIKFNVNFNNITSKGRFLFEYLNKVKSSVELDRQDNGLVNIDTKLIVNFDSLVNVKTKLTVNRSEIIPHVADLSYNYMVGENYVEFALNYEKLKFENSELSVNYKLNNKAYSFKLGNNSLLVHYDILELDIFITKTISSIFFDFESFSLHFEHNLESTDQFVMFNFTNIQSKNLYLNIALTPTPVKCIHVDFNYAKYETRFKLDSFFIEEFALKNTENGFVLIVSTVDQFKFYYDLRQSKDILDSLSQYPQLWLIGSVLDEVLIEFHPRHNSTRNTANVETPDNTARNAFILNIQHNFYLVKLDDSAASVKYANDELQFKSSLMTGNLLLKDFENGFPKLNLSGVVYKYGFSFVHNMDINSIEIKDVRSEDIVFAVQRSKAKFNFVHKIADDTVNLNYQPGIVRFSIEDSAKTKQPKVSATIDFNPNKVLNATLKVLPLDLDIGLSNEYYTLNGTIVWKFTFTSSNNVYQVQYNGNLNDQNELVVDVPNVNVYMTNSHYNMIETLLKINGKQYRVKFTTDYSRKDSNISPKLNNADLFLHVNEKDVHCSFRNTNNDMKLTTVVHAENVTSEVTFSSRKSKNINLELVAKNLPLLKYLSLSLNCYCATEIRVNSHIVFETFEANMSATNRTKNLFEANIQALVAHIKHIQLDLVTNETTFALDLTSNILKTIHIKMDLDREKSEVNGQLKIDDKFVNVTARVPENSTQVTIDLTSTEFKPINMVGTLEKVDKGSRMTIEILNSKEGTIDMNNQEGAVKSVQSPVNSLQIVYSLAVNNTILNIVGHLNNKPIISADISYDLRPNSKQKIVYLNMKYKNKQVFLLETKFNAHEFLFNYKMASHVLDSRTHLDYKLQVQLNLNEIKNGVKFKILAEFPEVLRLNETIYLKLNPQSTVLQIQYKDSVDVVANASDAKIALNLFGMNFVTKAKYGDDRLQVDFKNIDTPTNQHQQTPPNPRLLNPRNIAPTQPGANSRTMEPTQPGVIPIFTLPDFDADFSFNRNSAGHTVFFNIQINAALNGVNLTTSAKVNVNDSNLIVNGQFNGKTIDLMLTNDRDQGVSIGIESEMFELRMLSVFNEREIVANYSLEFLNEVHKFVFLWNNTCVSYSWNDFSLNLQADKPTNTYTLIHVYKEENHVNIQVKNSSNTFHLAYFGVTLDLELDSNLKFRLNDSTSHITLGAKMIQMPGQGFEVEISLDTPSGPVRTSLKRSLHSFDLKCNVLDNHSASFSVNEKGEALYEVTLDYSKSSPDSYHLHSTLSTDRSTLKLNSNLNSKNMSTNVITLEFHKNITMLDLNVYDSLLVNYDFVHNHTFTARLGTKELNSSFNVDFTRSNIYVNVNLLSYAYEFEYEIVPNKILLKFQRFYQRTLMQHMLLDYHYVRDYYKCKVIVYSLFGMNVESDASLSFNAKNVNGALHYTFNKLENSLVFKVDKTSDMNKTVELIVRLPSLKLKNYKLNFYIDQEKLLSTVNEINNKKLGHYLILELINTPDIKKLSFKTPVTLSRNIFLTFNTHLNLADKSIVLNGSYLSENTVLFGFNSTNKMSTTNLNSDFGLITPYAPYESISVRVNVPLSKNVNTIFYSLNMGGDQKYEILYDKTNSDRRKSYAIYRAVTVWNFVLNNNNLELNLNMLSNSINITSMNLASYNLSLTNAEKNLTISSNLKIAMTNSTNSVHGVNEFIFGVNYMKNRTESNYTFNFVLENELNANKKLSLHIAYPNNTVQFTFEFKYKSIYKNVFKIHTNIFKPISLLIKNNFSNKRDLSTYCEAKYSNNYLFVNFEHKLAANNLDVSSNINITINNKTLVLDIYNKFVSRDNLDMQIALQTPLVRLDSAFFYFKINQTAAEGNSTNYFGGVHLSGHDVISLALYTDVDRTYWICVNNDYLPIKLGYVYEIVNVHEINLFAYLTWNRIQQYGVKFSLHNEFLDDRYLKINLYVPYHTLELDMKVNRRNKLYYVFLVKIGDLNYGFDILVQSDTRLNLYLNYNLIKLNLINSFDKQDSNHYVKHGILINIVNNLIRTDKHIHLLLSNHYSDIMSNMKVELSHFRLSHPVSLSLHSSATTSRLEFSYSPVDADLFTVEIFSEETVPGIKTVSKYLLQHKPSNLFYVFHSESSGSDLNTNVHLHYRNAANILNNIGLAFTYDTVDKRLELSGNKNSLRLGYDNSSAWMQINEKPQLKLAATSLTHVDLLYGDLQYSLRSKFEPREFLISVSESINGLDFVDYLSTLKLNHSKLVYGKLLYSGRILETLQYNYIHQYADINVASTHILDGFYDLTQTDLVSTLYTLYKRVVESGDNVVGGTVEEMKRIAEECAGQTDLLFKFNLPQWSRSDQPSLVWDTYESLSSIFKQYLQNMFQVFMIDGSSLFKFTEDIKNLIETSKANIHSLYSHIDSLKTRIKHNTRAILSAVRLKLLELQDLTIQWLRHAEEQTILTVQGIVVDLQKQGITLMQYAYDVKDTLQTFMLHVYVCVNWLSKMFKGTLVISLRSFYRWPRTTTFRT</sequence>
<evidence type="ECO:0000256" key="1">
    <source>
        <dbReference type="SAM" id="MobiDB-lite"/>
    </source>
</evidence>
<keyword evidence="2" id="KW-0732">Signal</keyword>
<proteinExistence type="predicted"/>
<reference evidence="4" key="1">
    <citation type="submission" date="2021-05" db="EMBL/GenBank/DDBJ databases">
        <authorList>
            <person name="Alioto T."/>
            <person name="Alioto T."/>
            <person name="Gomez Garrido J."/>
        </authorList>
    </citation>
    <scope>NUCLEOTIDE SEQUENCE</scope>
</reference>
<feature type="compositionally biased region" description="Polar residues" evidence="1">
    <location>
        <begin position="1943"/>
        <end position="1955"/>
    </location>
</feature>
<evidence type="ECO:0000256" key="2">
    <source>
        <dbReference type="SAM" id="SignalP"/>
    </source>
</evidence>
<organism evidence="4">
    <name type="scientific">Cacopsylla melanoneura</name>
    <dbReference type="NCBI Taxonomy" id="428564"/>
    <lineage>
        <taxon>Eukaryota</taxon>
        <taxon>Metazoa</taxon>
        <taxon>Ecdysozoa</taxon>
        <taxon>Arthropoda</taxon>
        <taxon>Hexapoda</taxon>
        <taxon>Insecta</taxon>
        <taxon>Pterygota</taxon>
        <taxon>Neoptera</taxon>
        <taxon>Paraneoptera</taxon>
        <taxon>Hemiptera</taxon>
        <taxon>Sternorrhyncha</taxon>
        <taxon>Psylloidea</taxon>
        <taxon>Psyllidae</taxon>
        <taxon>Psyllinae</taxon>
        <taxon>Cacopsylla</taxon>
    </lineage>
</organism>
<feature type="region of interest" description="Disordered" evidence="1">
    <location>
        <begin position="1922"/>
        <end position="1955"/>
    </location>
</feature>
<dbReference type="PROSITE" id="PS50202">
    <property type="entry name" value="MSP"/>
    <property type="match status" value="1"/>
</dbReference>
<dbReference type="EMBL" id="HBUF01160665">
    <property type="protein sequence ID" value="CAG6650030.1"/>
    <property type="molecule type" value="Transcribed_RNA"/>
</dbReference>
<accession>A0A8D8W9M2</accession>
<feature type="chain" id="PRO_5035639104" description="MSP domain-containing protein" evidence="2">
    <location>
        <begin position="21"/>
        <end position="3473"/>
    </location>
</feature>
<evidence type="ECO:0000313" key="4">
    <source>
        <dbReference type="EMBL" id="CAG6650030.1"/>
    </source>
</evidence>
<name>A0A8D8W9M2_9HEMI</name>
<protein>
    <recommendedName>
        <fullName evidence="3">MSP domain-containing protein</fullName>
    </recommendedName>
</protein>
<dbReference type="InterPro" id="IPR000535">
    <property type="entry name" value="MSP_dom"/>
</dbReference>
<feature type="signal peptide" evidence="2">
    <location>
        <begin position="1"/>
        <end position="20"/>
    </location>
</feature>
<evidence type="ECO:0000259" key="3">
    <source>
        <dbReference type="PROSITE" id="PS50202"/>
    </source>
</evidence>
<feature type="domain" description="MSP" evidence="3">
    <location>
        <begin position="2460"/>
        <end position="2609"/>
    </location>
</feature>
<feature type="compositionally biased region" description="Low complexity" evidence="1">
    <location>
        <begin position="1922"/>
        <end position="1941"/>
    </location>
</feature>
<dbReference type="EMBL" id="HBUF01160667">
    <property type="protein sequence ID" value="CAG6650036.1"/>
    <property type="molecule type" value="Transcribed_RNA"/>
</dbReference>